<dbReference type="EMBL" id="CCXZ01000169">
    <property type="protein sequence ID" value="CEG17926.1"/>
    <property type="molecule type" value="Genomic_DNA"/>
</dbReference>
<dbReference type="RefSeq" id="WP_015463523.1">
    <property type="nucleotide sequence ID" value="NZ_CP009016.1"/>
</dbReference>
<keyword evidence="2" id="KW-0808">Transferase</keyword>
<reference evidence="1 3" key="1">
    <citation type="submission" date="2014-09" db="EMBL/GenBank/DDBJ databases">
        <authorList>
            <person name="Regsiter A."/>
        </authorList>
    </citation>
    <scope>NUCLEOTIDE SEQUENCE [LARGE SCALE GENOMIC DNA]</scope>
</reference>
<dbReference type="Proteomes" id="UP000653002">
    <property type="component" value="Unassembled WGS sequence"/>
</dbReference>
<accession>A0A0U5FNT9</accession>
<dbReference type="EMBL" id="JAABFR010001333">
    <property type="protein sequence ID" value="MBD4337798.1"/>
    <property type="molecule type" value="Genomic_DNA"/>
</dbReference>
<evidence type="ECO:0000313" key="2">
    <source>
        <dbReference type="EMBL" id="MBD4337798.1"/>
    </source>
</evidence>
<dbReference type="KEGG" id="xcf:J172_03416"/>
<dbReference type="KEGG" id="xcw:J162_03404"/>
<keyword evidence="2" id="KW-0723">Serine/threonine-protein kinase</keyword>
<organism evidence="1 3">
    <name type="scientific">Xanthomonas citri pv. citri</name>
    <dbReference type="NCBI Taxonomy" id="611301"/>
    <lineage>
        <taxon>Bacteria</taxon>
        <taxon>Pseudomonadati</taxon>
        <taxon>Pseudomonadota</taxon>
        <taxon>Gammaproteobacteria</taxon>
        <taxon>Lysobacterales</taxon>
        <taxon>Lysobacteraceae</taxon>
        <taxon>Xanthomonas</taxon>
    </lineage>
</organism>
<evidence type="ECO:0000313" key="1">
    <source>
        <dbReference type="EMBL" id="CEG17926.1"/>
    </source>
</evidence>
<dbReference type="KEGG" id="xcu:J159_03401"/>
<gene>
    <name evidence="1" type="primary">pilF</name>
    <name evidence="2" type="ORF">GUH15_17410</name>
    <name evidence="1" type="ORF">XAC3562_720009</name>
</gene>
<comment type="caution">
    <text evidence="1">The sequence shown here is derived from an EMBL/GenBank/DDBJ whole genome shotgun (WGS) entry which is preliminary data.</text>
</comment>
<reference evidence="2" key="2">
    <citation type="submission" date="2020-01" db="EMBL/GenBank/DDBJ databases">
        <authorList>
            <person name="Richard D."/>
        </authorList>
    </citation>
    <scope>NUCLEOTIDE SEQUENCE</scope>
    <source>
        <strain evidence="2">JP541</strain>
    </source>
</reference>
<keyword evidence="3" id="KW-1185">Reference proteome</keyword>
<name>A0A0U5FNT9_XANCI</name>
<protein>
    <submittedName>
        <fullName evidence="1">Putative type IV pilus assembly protein</fullName>
    </submittedName>
    <submittedName>
        <fullName evidence="2">Serine/threonine protein kinase</fullName>
    </submittedName>
</protein>
<dbReference type="AlphaFoldDB" id="A0A0U5FNT9"/>
<dbReference type="PATRIC" id="fig|434928.28.peg.3529"/>
<proteinExistence type="predicted"/>
<dbReference type="GO" id="GO:0004674">
    <property type="term" value="F:protein serine/threonine kinase activity"/>
    <property type="evidence" value="ECO:0007669"/>
    <property type="project" value="UniProtKB-KW"/>
</dbReference>
<sequence length="55" mass="5738">MQIAEAAQAIGIRDLRQSALMKAAHGVTSLAEITRVTKDEGLGIGESDQGIGTAW</sequence>
<dbReference type="KEGG" id="xcn:J169_03424"/>
<keyword evidence="2" id="KW-0418">Kinase</keyword>
<dbReference type="KEGG" id="xcm:J164_03400"/>
<evidence type="ECO:0000313" key="3">
    <source>
        <dbReference type="Proteomes" id="UP000052230"/>
    </source>
</evidence>
<dbReference type="KEGG" id="xcr:J163_03401"/>
<dbReference type="Proteomes" id="UP000052230">
    <property type="component" value="Unassembled WGS sequence"/>
</dbReference>